<feature type="signal peptide" evidence="1">
    <location>
        <begin position="1"/>
        <end position="28"/>
    </location>
</feature>
<organism evidence="4 5">
    <name type="scientific">Pelomonas cellulosilytica</name>
    <dbReference type="NCBI Taxonomy" id="2906762"/>
    <lineage>
        <taxon>Bacteria</taxon>
        <taxon>Pseudomonadati</taxon>
        <taxon>Pseudomonadota</taxon>
        <taxon>Betaproteobacteria</taxon>
        <taxon>Burkholderiales</taxon>
        <taxon>Sphaerotilaceae</taxon>
        <taxon>Roseateles</taxon>
    </lineage>
</organism>
<name>A0ABS8XY98_9BURK</name>
<protein>
    <submittedName>
        <fullName evidence="4">GDSL-type esterase/lipase family protein</fullName>
    </submittedName>
</protein>
<dbReference type="RefSeq" id="WP_233372795.1">
    <property type="nucleotide sequence ID" value="NZ_JAJTWU010000005.1"/>
</dbReference>
<dbReference type="PANTHER" id="PTHR37834">
    <property type="entry name" value="GDSL-LIKE LIPASE/ACYLHYDROLASE DOMAIN PROTEIN (AFU_ORTHOLOGUE AFUA_2G00620)"/>
    <property type="match status" value="1"/>
</dbReference>
<feature type="domain" description="SGNH hydrolase-type esterase" evidence="2">
    <location>
        <begin position="160"/>
        <end position="346"/>
    </location>
</feature>
<comment type="caution">
    <text evidence="4">The sequence shown here is derived from an EMBL/GenBank/DDBJ whole genome shotgun (WGS) entry which is preliminary data.</text>
</comment>
<feature type="chain" id="PRO_5046309123" evidence="1">
    <location>
        <begin position="29"/>
        <end position="375"/>
    </location>
</feature>
<dbReference type="CDD" id="cd01831">
    <property type="entry name" value="Endoglucanase_E_like"/>
    <property type="match status" value="1"/>
</dbReference>
<evidence type="ECO:0000259" key="2">
    <source>
        <dbReference type="Pfam" id="PF13472"/>
    </source>
</evidence>
<evidence type="ECO:0000313" key="4">
    <source>
        <dbReference type="EMBL" id="MCE4555751.1"/>
    </source>
</evidence>
<dbReference type="Proteomes" id="UP001200741">
    <property type="component" value="Unassembled WGS sequence"/>
</dbReference>
<feature type="domain" description="Carbohydrate esterase 2 N-terminal" evidence="3">
    <location>
        <begin position="49"/>
        <end position="152"/>
    </location>
</feature>
<evidence type="ECO:0000313" key="5">
    <source>
        <dbReference type="Proteomes" id="UP001200741"/>
    </source>
</evidence>
<proteinExistence type="predicted"/>
<gene>
    <name evidence="4" type="ORF">LXT13_15190</name>
</gene>
<keyword evidence="1" id="KW-0732">Signal</keyword>
<dbReference type="InterPro" id="IPR052762">
    <property type="entry name" value="PCW_deacetylase/CE"/>
</dbReference>
<dbReference type="InterPro" id="IPR040794">
    <property type="entry name" value="CE2_N"/>
</dbReference>
<dbReference type="Pfam" id="PF17996">
    <property type="entry name" value="CE2_N"/>
    <property type="match status" value="1"/>
</dbReference>
<keyword evidence="5" id="KW-1185">Reference proteome</keyword>
<sequence>MSLNTPFNTLTRYTLAACALLAATAAFAQQITHSASEPPGLHALPAAVQGRAVPQSDGSLLRQWPGTYVETAFQGDEVFFRVGAGDVSLRVSVDGAAAVPLVKPAPGLYRVAGLKPGVTHRLRVVVASESQAGPTTFGGFLAGAGTQPAPLPRRSRQVEFIGDSHTVGYGNTSTSRDCSDADVWATTDNTQGVAALVAAHYDADYRANAISGRGVVRNYDGFKADTLPEAYPFALFDHSRPATDDAGWQPRVIALALGTNDFSTPLKAGEIWTTREALREDYEATYVRFVEQLRQRNPGAYVVLWIAAAEDAEVRAEVARVAERLKRAGVERLGFVPVAGLSLAGCHWHPSAADDRQIADAIVRHLDVQKDVWAR</sequence>
<dbReference type="EMBL" id="JAJTWU010000005">
    <property type="protein sequence ID" value="MCE4555751.1"/>
    <property type="molecule type" value="Genomic_DNA"/>
</dbReference>
<reference evidence="4 5" key="1">
    <citation type="submission" date="2021-12" db="EMBL/GenBank/DDBJ databases">
        <title>Genome seq of P8.</title>
        <authorList>
            <person name="Seo T."/>
        </authorList>
    </citation>
    <scope>NUCLEOTIDE SEQUENCE [LARGE SCALE GENOMIC DNA]</scope>
    <source>
        <strain evidence="4 5">P8</strain>
    </source>
</reference>
<dbReference type="Pfam" id="PF13472">
    <property type="entry name" value="Lipase_GDSL_2"/>
    <property type="match status" value="1"/>
</dbReference>
<dbReference type="PANTHER" id="PTHR37834:SF2">
    <property type="entry name" value="ESTERASE, SGNH HYDROLASE-TYPE"/>
    <property type="match status" value="1"/>
</dbReference>
<dbReference type="SUPFAM" id="SSF52266">
    <property type="entry name" value="SGNH hydrolase"/>
    <property type="match status" value="1"/>
</dbReference>
<dbReference type="Gene3D" id="3.40.50.1110">
    <property type="entry name" value="SGNH hydrolase"/>
    <property type="match status" value="1"/>
</dbReference>
<dbReference type="Gene3D" id="2.60.120.260">
    <property type="entry name" value="Galactose-binding domain-like"/>
    <property type="match status" value="1"/>
</dbReference>
<accession>A0ABS8XY98</accession>
<evidence type="ECO:0000256" key="1">
    <source>
        <dbReference type="SAM" id="SignalP"/>
    </source>
</evidence>
<evidence type="ECO:0000259" key="3">
    <source>
        <dbReference type="Pfam" id="PF17996"/>
    </source>
</evidence>
<dbReference type="InterPro" id="IPR013830">
    <property type="entry name" value="SGNH_hydro"/>
</dbReference>
<dbReference type="InterPro" id="IPR037461">
    <property type="entry name" value="CtCE2-like_dom"/>
</dbReference>
<dbReference type="InterPro" id="IPR036514">
    <property type="entry name" value="SGNH_hydro_sf"/>
</dbReference>